<evidence type="ECO:0000256" key="1">
    <source>
        <dbReference type="ARBA" id="ARBA00022491"/>
    </source>
</evidence>
<keyword evidence="8" id="KW-1185">Reference proteome</keyword>
<dbReference type="Proteomes" id="UP000297608">
    <property type="component" value="Unassembled WGS sequence"/>
</dbReference>
<dbReference type="InterPro" id="IPR010985">
    <property type="entry name" value="Ribbon_hlx_hlx"/>
</dbReference>
<protein>
    <submittedName>
        <fullName evidence="7">DUF1778 domain-containing protein</fullName>
    </submittedName>
</protein>
<keyword evidence="1" id="KW-0678">Repressor</keyword>
<reference evidence="7 8" key="1">
    <citation type="submission" date="2019-03" db="EMBL/GenBank/DDBJ databases">
        <title>Genomics of glacier-inhabiting Cryobacterium strains.</title>
        <authorList>
            <person name="Liu Q."/>
            <person name="Xin Y.-H."/>
        </authorList>
    </citation>
    <scope>NUCLEOTIDE SEQUENCE [LARGE SCALE GENOMIC DNA]</scope>
    <source>
        <strain evidence="7 8">MDB2-B</strain>
    </source>
</reference>
<keyword evidence="5" id="KW-0804">Transcription</keyword>
<evidence type="ECO:0000256" key="2">
    <source>
        <dbReference type="ARBA" id="ARBA00022649"/>
    </source>
</evidence>
<name>A0ABY2I9H4_9MICO</name>
<evidence type="ECO:0000256" key="5">
    <source>
        <dbReference type="ARBA" id="ARBA00023163"/>
    </source>
</evidence>
<evidence type="ECO:0000256" key="6">
    <source>
        <dbReference type="ARBA" id="ARBA00049988"/>
    </source>
</evidence>
<keyword evidence="4" id="KW-0238">DNA-binding</keyword>
<dbReference type="SUPFAM" id="SSF47598">
    <property type="entry name" value="Ribbon-helix-helix"/>
    <property type="match status" value="1"/>
</dbReference>
<comment type="similarity">
    <text evidence="6">Belongs to the TacA antitoxin family.</text>
</comment>
<accession>A0ABY2I9H4</accession>
<evidence type="ECO:0000256" key="4">
    <source>
        <dbReference type="ARBA" id="ARBA00023125"/>
    </source>
</evidence>
<dbReference type="PANTHER" id="PTHR35401">
    <property type="entry name" value="COPG FAMILY HELIX-TURN-HELIX PROTEIN-RELATED-RELATED"/>
    <property type="match status" value="1"/>
</dbReference>
<organism evidence="7 8">
    <name type="scientific">Cryobacterium algoricola</name>
    <dbReference type="NCBI Taxonomy" id="1259183"/>
    <lineage>
        <taxon>Bacteria</taxon>
        <taxon>Bacillati</taxon>
        <taxon>Actinomycetota</taxon>
        <taxon>Actinomycetes</taxon>
        <taxon>Micrococcales</taxon>
        <taxon>Microbacteriaceae</taxon>
        <taxon>Cryobacterium</taxon>
    </lineage>
</organism>
<keyword evidence="2" id="KW-1277">Toxin-antitoxin system</keyword>
<dbReference type="Gene3D" id="1.20.5.780">
    <property type="entry name" value="Single helix bin"/>
    <property type="match status" value="1"/>
</dbReference>
<evidence type="ECO:0000256" key="3">
    <source>
        <dbReference type="ARBA" id="ARBA00023015"/>
    </source>
</evidence>
<dbReference type="PANTHER" id="PTHR35401:SF1">
    <property type="entry name" value="CYTOPLASMIC PROTEIN"/>
    <property type="match status" value="1"/>
</dbReference>
<dbReference type="Pfam" id="PF08681">
    <property type="entry name" value="TacA1"/>
    <property type="match status" value="1"/>
</dbReference>
<gene>
    <name evidence="7" type="ORF">E3O44_15835</name>
</gene>
<comment type="caution">
    <text evidence="7">The sequence shown here is derived from an EMBL/GenBank/DDBJ whole genome shotgun (WGS) entry which is preliminary data.</text>
</comment>
<evidence type="ECO:0000313" key="7">
    <source>
        <dbReference type="EMBL" id="TFB84300.1"/>
    </source>
</evidence>
<evidence type="ECO:0000313" key="8">
    <source>
        <dbReference type="Proteomes" id="UP000297608"/>
    </source>
</evidence>
<dbReference type="EMBL" id="SOFG01000022">
    <property type="protein sequence ID" value="TFB84300.1"/>
    <property type="molecule type" value="Genomic_DNA"/>
</dbReference>
<keyword evidence="3" id="KW-0805">Transcription regulation</keyword>
<proteinExistence type="inferred from homology"/>
<sequence length="102" mass="11226">MYAYAAYILGMTESTAKSARLAMRMSPREKTTIERAAAAVGSTVTEFSVDALTARAEEVLSDRRVFAVSPAAWDEFQERLDAPARPVAELVALLRRPSVFDE</sequence>
<dbReference type="InterPro" id="IPR014795">
    <property type="entry name" value="TacA_1-like"/>
</dbReference>